<evidence type="ECO:0000256" key="2">
    <source>
        <dbReference type="ARBA" id="ARBA00006044"/>
    </source>
</evidence>
<keyword evidence="9" id="KW-0624">Polysaccharide degradation</keyword>
<comment type="similarity">
    <text evidence="2">Belongs to the glycosyl hydrolase 7 (cellulase C) family.</text>
</comment>
<keyword evidence="4" id="KW-0732">Signal</keyword>
<protein>
    <recommendedName>
        <fullName evidence="3">cellulose 1,4-beta-cellobiosidase (non-reducing end)</fullName>
        <ecNumber evidence="3">3.2.1.91</ecNumber>
    </recommendedName>
</protein>
<evidence type="ECO:0000313" key="11">
    <source>
        <dbReference type="EMBL" id="CAK0818174.1"/>
    </source>
</evidence>
<evidence type="ECO:0000256" key="8">
    <source>
        <dbReference type="ARBA" id="ARBA00023295"/>
    </source>
</evidence>
<reference evidence="11" key="1">
    <citation type="submission" date="2023-10" db="EMBL/GenBank/DDBJ databases">
        <authorList>
            <person name="Chen Y."/>
            <person name="Shah S."/>
            <person name="Dougan E. K."/>
            <person name="Thang M."/>
            <person name="Chan C."/>
        </authorList>
    </citation>
    <scope>NUCLEOTIDE SEQUENCE [LARGE SCALE GENOMIC DNA]</scope>
</reference>
<dbReference type="CDD" id="cd09272">
    <property type="entry name" value="RNase_HI_RT_Ty1"/>
    <property type="match status" value="1"/>
</dbReference>
<keyword evidence="8" id="KW-0326">Glycosidase</keyword>
<dbReference type="InterPro" id="IPR001722">
    <property type="entry name" value="Glyco_hydro_7"/>
</dbReference>
<feature type="region of interest" description="Disordered" evidence="10">
    <location>
        <begin position="1"/>
        <end position="36"/>
    </location>
</feature>
<gene>
    <name evidence="11" type="ORF">PCOR1329_LOCUS20524</name>
</gene>
<comment type="catalytic activity">
    <reaction evidence="1">
        <text>Hydrolysis of (1-&gt;4)-beta-D-glucosidic linkages in cellulose and cellotetraose, releasing cellobiose from the non-reducing ends of the chains.</text>
        <dbReference type="EC" id="3.2.1.91"/>
    </reaction>
</comment>
<feature type="region of interest" description="Disordered" evidence="10">
    <location>
        <begin position="526"/>
        <end position="546"/>
    </location>
</feature>
<proteinExistence type="inferred from homology"/>
<evidence type="ECO:0000256" key="4">
    <source>
        <dbReference type="ARBA" id="ARBA00022729"/>
    </source>
</evidence>
<evidence type="ECO:0000256" key="6">
    <source>
        <dbReference type="ARBA" id="ARBA00023001"/>
    </source>
</evidence>
<dbReference type="PANTHER" id="PTHR33753:SF2">
    <property type="entry name" value="GLYCOSIDE HYDROLASE FAMILY 7 PROTEIN"/>
    <property type="match status" value="1"/>
</dbReference>
<dbReference type="InterPro" id="IPR037019">
    <property type="entry name" value="Glyco_hydro_7_sf"/>
</dbReference>
<organism evidence="11 12">
    <name type="scientific">Prorocentrum cordatum</name>
    <dbReference type="NCBI Taxonomy" id="2364126"/>
    <lineage>
        <taxon>Eukaryota</taxon>
        <taxon>Sar</taxon>
        <taxon>Alveolata</taxon>
        <taxon>Dinophyceae</taxon>
        <taxon>Prorocentrales</taxon>
        <taxon>Prorocentraceae</taxon>
        <taxon>Prorocentrum</taxon>
    </lineage>
</organism>
<dbReference type="Pfam" id="PF00840">
    <property type="entry name" value="Glyco_hydro_7"/>
    <property type="match status" value="1"/>
</dbReference>
<name>A0ABN9RGI4_9DINO</name>
<feature type="compositionally biased region" description="Basic and acidic residues" evidence="10">
    <location>
        <begin position="410"/>
        <end position="421"/>
    </location>
</feature>
<feature type="compositionally biased region" description="Low complexity" evidence="10">
    <location>
        <begin position="425"/>
        <end position="434"/>
    </location>
</feature>
<keyword evidence="7" id="KW-0119">Carbohydrate metabolism</keyword>
<accession>A0ABN9RGI4</accession>
<feature type="compositionally biased region" description="Basic and acidic residues" evidence="10">
    <location>
        <begin position="712"/>
        <end position="724"/>
    </location>
</feature>
<evidence type="ECO:0000256" key="10">
    <source>
        <dbReference type="SAM" id="MobiDB-lite"/>
    </source>
</evidence>
<evidence type="ECO:0000256" key="1">
    <source>
        <dbReference type="ARBA" id="ARBA00001641"/>
    </source>
</evidence>
<dbReference type="SUPFAM" id="SSF49899">
    <property type="entry name" value="Concanavalin A-like lectins/glucanases"/>
    <property type="match status" value="1"/>
</dbReference>
<dbReference type="PANTHER" id="PTHR33753">
    <property type="entry name" value="1,4-BETA-D-GLUCAN CELLOBIOHYDROLASE B"/>
    <property type="match status" value="1"/>
</dbReference>
<dbReference type="Proteomes" id="UP001189429">
    <property type="component" value="Unassembled WGS sequence"/>
</dbReference>
<feature type="compositionally biased region" description="Polar residues" evidence="10">
    <location>
        <begin position="435"/>
        <end position="444"/>
    </location>
</feature>
<dbReference type="EC" id="3.2.1.91" evidence="3"/>
<keyword evidence="6" id="KW-0136">Cellulose degradation</keyword>
<feature type="region of interest" description="Disordered" evidence="10">
    <location>
        <begin position="561"/>
        <end position="590"/>
    </location>
</feature>
<evidence type="ECO:0000256" key="5">
    <source>
        <dbReference type="ARBA" id="ARBA00022801"/>
    </source>
</evidence>
<comment type="caution">
    <text evidence="11">The sequence shown here is derived from an EMBL/GenBank/DDBJ whole genome shotgun (WGS) entry which is preliminary data.</text>
</comment>
<dbReference type="EMBL" id="CAUYUJ010006668">
    <property type="protein sequence ID" value="CAK0818174.1"/>
    <property type="molecule type" value="Genomic_DNA"/>
</dbReference>
<evidence type="ECO:0000256" key="7">
    <source>
        <dbReference type="ARBA" id="ARBA00023277"/>
    </source>
</evidence>
<keyword evidence="12" id="KW-1185">Reference proteome</keyword>
<evidence type="ECO:0000313" key="12">
    <source>
        <dbReference type="Proteomes" id="UP001189429"/>
    </source>
</evidence>
<dbReference type="Gene3D" id="2.70.100.10">
    <property type="entry name" value="Glycoside hydrolase, family 7, domain"/>
    <property type="match status" value="1"/>
</dbReference>
<feature type="region of interest" description="Disordered" evidence="10">
    <location>
        <begin position="410"/>
        <end position="461"/>
    </location>
</feature>
<sequence>MAARGPSDGVGEAEGAERSTGGAERESGAEGSAGAAVHGPGPCPCHAMQAGLTLDASYRWAHGVECVDKELGLGCTTTKDCQQDGSWNEELCPDPIGCGKSCAIEGVTMASYTTDYGVTPATNGVELKFVTKQAGGTNVGSRLYVMDGDDKYRIFHLKNREFAFDVDVSQLPCGLNGRGGPGACCSVGFPLLLGAPPPRVRELAIAVAALAAGRVLIHGDQLTQQLAKVFVTKQLNEVFVTTQLNEVHVTTDMQYEVYVTTDEQNEVSVTTDKQYEVYVTADKEYKVYVTTDEQDEVYVTMAEPGAEWQGFGLKPPTFDGHGETCVMTAVLNMKGFPSDLAGCEQCRSDWERYIRRCETASGEVFNTGVTKSLYLQKAPDSQPGICQEYLGQGYATNAARWGRSAWDCRRRNESPNYDKGKQKAKNGQKGGANKITTYDGWSNISTPPPESPAPSAAGPSVSQVGAGVRAITTIDGRAAEWESGFIFAATKVWKPKVVQERIIYSMMGDGMWRSIWMLTQRDQVTKTKTEPQSSEHWHQESGSNRRDQWQFPTIARRWNQRQKPVDIPGPPEPFSEETERQEMAHSSAEPRREICIQAKASDIAHKKMHRRDKRISLLSVEYGQAGVDGDPANFDFVAGRDASTASIWSTAHLLRYQKPTVAFGEAVVCRRPGAQVNKLELPRLEGIWLGRDARAHEHLIGTPTGARRRPKREREGEEGSEGKKSRVTTIQMISAVREMCEEPQVEDEETHVLEGDFMDATARKERLDNIAGDGEKIAKATPIKDATSKISTGAWVDTYRADGSEKSRWATRGFEQQVHGRENFAATTPPPLPHLKAMLVNAELHGHAAAFGDCSGAFYQAPLTEDRIFLEPPPEAGVPQRHVREALCAFPGLRGAPRAWGGHSASAMEKLDMFRGHYGGCLFMKLSNKMKAGRRADDFLITGPSDDVDKLLENGDPATLPSMQVEKVEGGCTISGKTSLIDDILKELGLETAKPSALPETKNDMLMKNDEAKLDTTGHSRYRTCVGKLLQLASHRPGIQHGVGILSRGMSGPPEKDLRSLKKMVRYFAGTRDYKMQLIPNRGCIPVECWVDADWADDKTDGISTSGGTLKYRGCTDLSRSRRKGCVALSSAEIELYALGSGAAGALGLAPLLEEWKEKAIPLVMSDSSSALHIVQMRRPVKMKHVEMRFLALQQWREQGRPSFGKVRAHENPSDTMTKPMTMEKLEKCSKMTEPFSEEVERQEMARYSAEPRREICIQAEANDIAHKKKNRRDKLISLLSVEYGQAGVDGDPANFEFVAGRDASTASIWSTAIIPNGRGDVYAVASAVSWLAGLGHSRVELHARGASEFPLTMAVRARAIKDGICETILMGQSGRSNSQANGRAERAFRR</sequence>
<evidence type="ECO:0000256" key="3">
    <source>
        <dbReference type="ARBA" id="ARBA00012561"/>
    </source>
</evidence>
<keyword evidence="5" id="KW-0378">Hydrolase</keyword>
<evidence type="ECO:0000256" key="9">
    <source>
        <dbReference type="ARBA" id="ARBA00023326"/>
    </source>
</evidence>
<feature type="region of interest" description="Disordered" evidence="10">
    <location>
        <begin position="698"/>
        <end position="726"/>
    </location>
</feature>
<dbReference type="InterPro" id="IPR013320">
    <property type="entry name" value="ConA-like_dom_sf"/>
</dbReference>
<feature type="compositionally biased region" description="Basic and acidic residues" evidence="10">
    <location>
        <begin position="577"/>
        <end position="590"/>
    </location>
</feature>